<organism evidence="1 2">
    <name type="scientific">Salipiger profundus</name>
    <dbReference type="NCBI Taxonomy" id="1229727"/>
    <lineage>
        <taxon>Bacteria</taxon>
        <taxon>Pseudomonadati</taxon>
        <taxon>Pseudomonadota</taxon>
        <taxon>Alphaproteobacteria</taxon>
        <taxon>Rhodobacterales</taxon>
        <taxon>Roseobacteraceae</taxon>
        <taxon>Salipiger</taxon>
    </lineage>
</organism>
<dbReference type="Pfam" id="PF01177">
    <property type="entry name" value="Asp_Glu_race"/>
    <property type="match status" value="1"/>
</dbReference>
<protein>
    <submittedName>
        <fullName evidence="1">Aspartate racemase</fullName>
    </submittedName>
</protein>
<dbReference type="NCBIfam" id="NF005679">
    <property type="entry name" value="PRK07475.1"/>
    <property type="match status" value="1"/>
</dbReference>
<evidence type="ECO:0000313" key="2">
    <source>
        <dbReference type="Proteomes" id="UP000186559"/>
    </source>
</evidence>
<sequence>MPIYHARRGGQSYGHDIGILLMECWNPFPPGDVGNASTYGYPVLYETVTGVTIEALVERGETSAIEAMIAAAQKLEREGVKAITSDCGFMLAYQDTVARAVDVPVMMSSMLQLPFIASLLAPGAEIGVVCAHAGSMTARVLDMAWPERNRTVHVAGMEEQPAFRRGILDEEGVLDTEAVEAETVAVTRAMIEANPKIRAILIECSNLPPYSAAVQAATGLPVFDFITMIDMVRASVARPVFTGRY</sequence>
<name>A0A1U7D8K5_9RHOB</name>
<dbReference type="Gene3D" id="3.40.50.1860">
    <property type="match status" value="2"/>
</dbReference>
<reference evidence="1 2" key="1">
    <citation type="submission" date="2016-03" db="EMBL/GenBank/DDBJ databases">
        <title>Deep-sea bacteria in the southern Pacific.</title>
        <authorList>
            <person name="Tang K."/>
        </authorList>
    </citation>
    <scope>NUCLEOTIDE SEQUENCE [LARGE SCALE GENOMIC DNA]</scope>
    <source>
        <strain evidence="1 2">JLT2016</strain>
    </source>
</reference>
<dbReference type="STRING" id="1229727.Ga0080559_TMP3708"/>
<dbReference type="InterPro" id="IPR015942">
    <property type="entry name" value="Asp/Glu/hydantoin_racemase"/>
</dbReference>
<keyword evidence="2" id="KW-1185">Reference proteome</keyword>
<dbReference type="OrthoDB" id="5465390at2"/>
<dbReference type="GO" id="GO:0047661">
    <property type="term" value="F:amino-acid racemase activity"/>
    <property type="evidence" value="ECO:0007669"/>
    <property type="project" value="InterPro"/>
</dbReference>
<evidence type="ECO:0000313" key="1">
    <source>
        <dbReference type="EMBL" id="APX24504.1"/>
    </source>
</evidence>
<dbReference type="InterPro" id="IPR001920">
    <property type="entry name" value="Asp/Glu_race"/>
</dbReference>
<dbReference type="RefSeq" id="WP_076624344.1">
    <property type="nucleotide sequence ID" value="NZ_BMEW01000008.1"/>
</dbReference>
<accession>A0A1U7D8K5</accession>
<proteinExistence type="predicted"/>
<dbReference type="AlphaFoldDB" id="A0A1U7D8K5"/>
<dbReference type="EMBL" id="CP014796">
    <property type="protein sequence ID" value="APX24504.1"/>
    <property type="molecule type" value="Genomic_DNA"/>
</dbReference>
<dbReference type="Proteomes" id="UP000186559">
    <property type="component" value="Chromosome"/>
</dbReference>
<dbReference type="KEGG" id="tpro:Ga0080559_TMP3708"/>
<gene>
    <name evidence="1" type="ORF">Ga0080559_TMP3708</name>
</gene>